<feature type="transmembrane region" description="Helical" evidence="6">
    <location>
        <begin position="118"/>
        <end position="141"/>
    </location>
</feature>
<dbReference type="PANTHER" id="PTHR30250">
    <property type="entry name" value="PST FAMILY PREDICTED COLANIC ACID TRANSPORTER"/>
    <property type="match status" value="1"/>
</dbReference>
<evidence type="ECO:0000256" key="5">
    <source>
        <dbReference type="ARBA" id="ARBA00023136"/>
    </source>
</evidence>
<keyword evidence="3 6" id="KW-0812">Transmembrane</keyword>
<dbReference type="Proteomes" id="UP001065682">
    <property type="component" value="Unassembled WGS sequence"/>
</dbReference>
<evidence type="ECO:0000256" key="1">
    <source>
        <dbReference type="ARBA" id="ARBA00004651"/>
    </source>
</evidence>
<evidence type="ECO:0000256" key="2">
    <source>
        <dbReference type="ARBA" id="ARBA00022475"/>
    </source>
</evidence>
<keyword evidence="4 6" id="KW-1133">Transmembrane helix</keyword>
<feature type="transmembrane region" description="Helical" evidence="6">
    <location>
        <begin position="383"/>
        <end position="411"/>
    </location>
</feature>
<gene>
    <name evidence="7" type="ORF">FKB36_12050</name>
</gene>
<keyword evidence="5 6" id="KW-0472">Membrane</keyword>
<keyword evidence="8" id="KW-1185">Reference proteome</keyword>
<feature type="transmembrane region" description="Helical" evidence="6">
    <location>
        <begin position="305"/>
        <end position="330"/>
    </location>
</feature>
<feature type="transmembrane region" description="Helical" evidence="6">
    <location>
        <begin position="342"/>
        <end position="363"/>
    </location>
</feature>
<feature type="transmembrane region" description="Helical" evidence="6">
    <location>
        <begin position="45"/>
        <end position="69"/>
    </location>
</feature>
<comment type="subcellular location">
    <subcellularLocation>
        <location evidence="1">Cell membrane</location>
        <topology evidence="1">Multi-pass membrane protein</topology>
    </subcellularLocation>
</comment>
<organism evidence="7 8">
    <name type="scientific">Methanoculleus formosensis</name>
    <dbReference type="NCBI Taxonomy" id="2590886"/>
    <lineage>
        <taxon>Archaea</taxon>
        <taxon>Methanobacteriati</taxon>
        <taxon>Methanobacteriota</taxon>
        <taxon>Stenosarchaea group</taxon>
        <taxon>Methanomicrobia</taxon>
        <taxon>Methanomicrobiales</taxon>
        <taxon>Methanomicrobiaceae</taxon>
        <taxon>Methanoculleus</taxon>
    </lineage>
</organism>
<keyword evidence="2" id="KW-1003">Cell membrane</keyword>
<evidence type="ECO:0000313" key="8">
    <source>
        <dbReference type="Proteomes" id="UP001065682"/>
    </source>
</evidence>
<feature type="transmembrane region" description="Helical" evidence="6">
    <location>
        <begin position="12"/>
        <end position="33"/>
    </location>
</feature>
<protein>
    <submittedName>
        <fullName evidence="7">Lipopolysaccharide biosynthesis protein</fullName>
    </submittedName>
</protein>
<dbReference type="GO" id="GO:0005886">
    <property type="term" value="C:plasma membrane"/>
    <property type="evidence" value="ECO:0007669"/>
    <property type="project" value="UniProtKB-SubCell"/>
</dbReference>
<proteinExistence type="predicted"/>
<evidence type="ECO:0000256" key="4">
    <source>
        <dbReference type="ARBA" id="ARBA00022989"/>
    </source>
</evidence>
<feature type="transmembrane region" description="Helical" evidence="6">
    <location>
        <begin position="81"/>
        <end position="106"/>
    </location>
</feature>
<comment type="caution">
    <text evidence="7">The sequence shown here is derived from an EMBL/GenBank/DDBJ whole genome shotgun (WGS) entry which is preliminary data.</text>
</comment>
<dbReference type="RefSeq" id="WP_261598335.1">
    <property type="nucleotide sequence ID" value="NZ_VHLL01000010.1"/>
</dbReference>
<sequence>MPRSEPSRASAFAADVFKLVTGTTLAQAVAVLASPLLTRLYGPEAFGFLALFISITSILGVVACMRYEFAIMLPQEDREAANLLALSLLSVAVVSGLTIPALYFGGDPLLSLIRAPGLAPYLVLVPPYIFVSGVFLALNYWNSRTKHFGRLSVARVTSSLATVGTQLGAGFGGYATGGSLIGASLVGVSVSTGVLGGQIWRDDRALLRGSISWRGMLEGLRRYKKFPLIDSGSALLNTASWQLPAFLLAAFFSPVVVGFYSLGFMVLQLPMSLIGSSIAQVFFQRAAEARSDGTFSHLVENVFRLLIMIGIFPILTVTIIGPDLFAVVFGENWTEAGVYAQILSVWAFVWFISSPLSTIWAVLEKQTFGMRVTTLNFVTRVGSLILGGMSGSPVVALSLFAGSGILVYGYLNVKMMLFSGVRLLDVRKHVLSSLRLFSLFGVLLVGLKAAGAGPTILVVAACVLGLIYYLYIARTDRTVRSLVSSLGSRT</sequence>
<name>A0A9E4ZPE9_9EURY</name>
<feature type="transmembrane region" description="Helical" evidence="6">
    <location>
        <begin position="180"/>
        <end position="200"/>
    </location>
</feature>
<feature type="transmembrane region" description="Helical" evidence="6">
    <location>
        <begin position="456"/>
        <end position="472"/>
    </location>
</feature>
<evidence type="ECO:0000256" key="6">
    <source>
        <dbReference type="SAM" id="Phobius"/>
    </source>
</evidence>
<dbReference type="EMBL" id="VHLL01000010">
    <property type="protein sequence ID" value="MCT8338200.1"/>
    <property type="molecule type" value="Genomic_DNA"/>
</dbReference>
<evidence type="ECO:0000256" key="3">
    <source>
        <dbReference type="ARBA" id="ARBA00022692"/>
    </source>
</evidence>
<dbReference type="PANTHER" id="PTHR30250:SF28">
    <property type="entry name" value="POLYSACCHARIDE BIOSYNTHESIS PROTEIN"/>
    <property type="match status" value="1"/>
</dbReference>
<dbReference type="Pfam" id="PF13440">
    <property type="entry name" value="Polysacc_synt_3"/>
    <property type="match status" value="1"/>
</dbReference>
<evidence type="ECO:0000313" key="7">
    <source>
        <dbReference type="EMBL" id="MCT8338200.1"/>
    </source>
</evidence>
<dbReference type="InterPro" id="IPR050833">
    <property type="entry name" value="Poly_Biosynth_Transport"/>
</dbReference>
<accession>A0A9E4ZPE9</accession>
<reference evidence="7" key="1">
    <citation type="submission" date="2019-06" db="EMBL/GenBank/DDBJ databases">
        <title>Methanoculleus strain from Tamsui River, Taipei, Taiwan.</title>
        <authorList>
            <person name="You Y.-T."/>
            <person name="Chen S.-C."/>
            <person name="Lai S.-J."/>
            <person name="Lee Y.-C."/>
            <person name="Lai M.-C."/>
        </authorList>
    </citation>
    <scope>NUCLEOTIDE SEQUENCE</scope>
    <source>
        <strain evidence="7">Afa-1</strain>
    </source>
</reference>
<dbReference type="AlphaFoldDB" id="A0A9E4ZPE9"/>
<feature type="transmembrane region" description="Helical" evidence="6">
    <location>
        <begin position="245"/>
        <end position="267"/>
    </location>
</feature>